<keyword evidence="2" id="KW-1133">Transmembrane helix</keyword>
<dbReference type="InterPro" id="IPR001128">
    <property type="entry name" value="Cyt_P450"/>
</dbReference>
<proteinExistence type="inferred from homology"/>
<dbReference type="SUPFAM" id="SSF48264">
    <property type="entry name" value="Cytochrome P450"/>
    <property type="match status" value="1"/>
</dbReference>
<keyword evidence="2" id="KW-0812">Transmembrane</keyword>
<gene>
    <name evidence="4" type="primary">LOC118478059</name>
</gene>
<dbReference type="GeneID" id="118478059"/>
<organism evidence="3 4">
    <name type="scientific">Aplysia californica</name>
    <name type="common">California sea hare</name>
    <dbReference type="NCBI Taxonomy" id="6500"/>
    <lineage>
        <taxon>Eukaryota</taxon>
        <taxon>Metazoa</taxon>
        <taxon>Spiralia</taxon>
        <taxon>Lophotrochozoa</taxon>
        <taxon>Mollusca</taxon>
        <taxon>Gastropoda</taxon>
        <taxon>Heterobranchia</taxon>
        <taxon>Euthyneura</taxon>
        <taxon>Tectipleura</taxon>
        <taxon>Aplysiida</taxon>
        <taxon>Aplysioidea</taxon>
        <taxon>Aplysiidae</taxon>
        <taxon>Aplysia</taxon>
    </lineage>
</organism>
<protein>
    <submittedName>
        <fullName evidence="4">Cytochrome P450 20A1-like</fullName>
    </submittedName>
</protein>
<sequence>MERQLTDSVPPDKNDTRQKSFQEALQYLHTMVKKVVEQRQQNKVQDQQLLIDVILQSTTDEDVLTSDVISYMVGAFHTTAYLLTWAMYFLATHPDVQNKLHSEIVQVLGQKDVITDSNYGQLRYPFIITPVIHAFGVVLQDEKLWPLPQKFDPGRFSAEHSKSQRTYAFSPFGFAGKRICPAYKFAYNESTVLIATLIRKFEVSMWGDQVVKPVFGFVTRPQEEIWLKVSRRK</sequence>
<accession>A0ABM1VWU6</accession>
<comment type="similarity">
    <text evidence="1">Belongs to the cytochrome P450 family.</text>
</comment>
<dbReference type="RefSeq" id="XP_035826888.1">
    <property type="nucleotide sequence ID" value="XM_035970995.1"/>
</dbReference>
<name>A0ABM1VWU6_APLCA</name>
<dbReference type="Pfam" id="PF00067">
    <property type="entry name" value="p450"/>
    <property type="match status" value="2"/>
</dbReference>
<keyword evidence="2" id="KW-0472">Membrane</keyword>
<evidence type="ECO:0000256" key="2">
    <source>
        <dbReference type="SAM" id="Phobius"/>
    </source>
</evidence>
<evidence type="ECO:0000313" key="4">
    <source>
        <dbReference type="RefSeq" id="XP_035826888.1"/>
    </source>
</evidence>
<dbReference type="InterPro" id="IPR036396">
    <property type="entry name" value="Cyt_P450_sf"/>
</dbReference>
<evidence type="ECO:0000256" key="1">
    <source>
        <dbReference type="ARBA" id="ARBA00010617"/>
    </source>
</evidence>
<dbReference type="InterPro" id="IPR052666">
    <property type="entry name" value="CYP450_20A1-like"/>
</dbReference>
<dbReference type="PRINTS" id="PR00463">
    <property type="entry name" value="EP450I"/>
</dbReference>
<evidence type="ECO:0000313" key="3">
    <source>
        <dbReference type="Proteomes" id="UP000694888"/>
    </source>
</evidence>
<dbReference type="PANTHER" id="PTHR24280">
    <property type="entry name" value="CYTOCHROME P450 20A1"/>
    <property type="match status" value="1"/>
</dbReference>
<dbReference type="Proteomes" id="UP000694888">
    <property type="component" value="Unplaced"/>
</dbReference>
<dbReference type="PANTHER" id="PTHR24280:SF4">
    <property type="entry name" value="CYTOCHROME P450 20A1"/>
    <property type="match status" value="1"/>
</dbReference>
<feature type="transmembrane region" description="Helical" evidence="2">
    <location>
        <begin position="68"/>
        <end position="91"/>
    </location>
</feature>
<dbReference type="Gene3D" id="1.10.630.10">
    <property type="entry name" value="Cytochrome P450"/>
    <property type="match status" value="2"/>
</dbReference>
<reference evidence="4" key="1">
    <citation type="submission" date="2025-08" db="UniProtKB">
        <authorList>
            <consortium name="RefSeq"/>
        </authorList>
    </citation>
    <scope>IDENTIFICATION</scope>
</reference>
<keyword evidence="3" id="KW-1185">Reference proteome</keyword>
<dbReference type="InterPro" id="IPR002401">
    <property type="entry name" value="Cyt_P450_E_grp-I"/>
</dbReference>